<dbReference type="RefSeq" id="WP_062627549.1">
    <property type="nucleotide sequence ID" value="NZ_AP018738.1"/>
</dbReference>
<evidence type="ECO:0000313" key="2">
    <source>
        <dbReference type="Proteomes" id="UP000033070"/>
    </source>
</evidence>
<keyword evidence="2" id="KW-1185">Reference proteome</keyword>
<dbReference type="InterPro" id="IPR006521">
    <property type="entry name" value="Tail_protein_I"/>
</dbReference>
<sequence>MNLLAHNASKLERNLSQLGDRITGLPILHASLWNAATCPLALLPWIAAALSVDEWDDTWPEAMKREAIATSLDFHRIQGTVLAIRKTLDFYGHTDAEIIERADCVRRDGSANRNGLRRRGGLSQWATVRIVLHQRMTLDLAEQLLRRIQHAKRLCVHVVGLNGNIGGLRRNGIAHRDGTHHRGLIA</sequence>
<dbReference type="STRING" id="1188319.OYT1_02446"/>
<reference evidence="1 2" key="1">
    <citation type="submission" date="2018-06" db="EMBL/GenBank/DDBJ databases">
        <title>OYT1 Genome Sequencing.</title>
        <authorList>
            <person name="Kato S."/>
            <person name="Itoh T."/>
            <person name="Ohkuma M."/>
        </authorList>
    </citation>
    <scope>NUCLEOTIDE SEQUENCE [LARGE SCALE GENOMIC DNA]</scope>
    <source>
        <strain evidence="1 2">OYT1</strain>
    </source>
</reference>
<accession>A0A2Z6GC43</accession>
<dbReference type="NCBIfam" id="TIGR01634">
    <property type="entry name" value="tail_P2_I"/>
    <property type="match status" value="1"/>
</dbReference>
<gene>
    <name evidence="1" type="ORF">OYT1_ch1596</name>
</gene>
<evidence type="ECO:0000313" key="1">
    <source>
        <dbReference type="EMBL" id="BBE51143.1"/>
    </source>
</evidence>
<dbReference type="AlphaFoldDB" id="A0A2Z6GC43"/>
<dbReference type="KEGG" id="fam:OYT1_ch1596"/>
<dbReference type="EMBL" id="AP018738">
    <property type="protein sequence ID" value="BBE51143.1"/>
    <property type="molecule type" value="Genomic_DNA"/>
</dbReference>
<proteinExistence type="predicted"/>
<protein>
    <submittedName>
        <fullName evidence="1">Tail protein</fullName>
    </submittedName>
</protein>
<dbReference type="Pfam" id="PF09684">
    <property type="entry name" value="Tail_P2_I"/>
    <property type="match status" value="1"/>
</dbReference>
<name>A0A2Z6GC43_9PROT</name>
<organism evidence="1 2">
    <name type="scientific">Ferriphaselus amnicola</name>
    <dbReference type="NCBI Taxonomy" id="1188319"/>
    <lineage>
        <taxon>Bacteria</taxon>
        <taxon>Pseudomonadati</taxon>
        <taxon>Pseudomonadota</taxon>
        <taxon>Betaproteobacteria</taxon>
        <taxon>Nitrosomonadales</taxon>
        <taxon>Gallionellaceae</taxon>
        <taxon>Ferriphaselus</taxon>
    </lineage>
</organism>
<dbReference type="Proteomes" id="UP000033070">
    <property type="component" value="Chromosome"/>
</dbReference>